<protein>
    <submittedName>
        <fullName evidence="2">Corrinoid ABC transporter substrate-binding protein</fullName>
    </submittedName>
</protein>
<evidence type="ECO:0000313" key="3">
    <source>
        <dbReference type="Proteomes" id="UP000249949"/>
    </source>
</evidence>
<dbReference type="InterPro" id="IPR002491">
    <property type="entry name" value="ABC_transptr_periplasmic_BD"/>
</dbReference>
<dbReference type="SUPFAM" id="SSF53807">
    <property type="entry name" value="Helical backbone' metal receptor"/>
    <property type="match status" value="1"/>
</dbReference>
<gene>
    <name evidence="2" type="ORF">NMSP_0977</name>
</gene>
<organism evidence="2 3">
    <name type="scientific">Candidatus Nitrosomarinus catalinensis</name>
    <dbReference type="NCBI Taxonomy" id="1898749"/>
    <lineage>
        <taxon>Archaea</taxon>
        <taxon>Nitrososphaerota</taxon>
        <taxon>Nitrososphaeria</taxon>
        <taxon>Nitrosopumilales</taxon>
        <taxon>Nitrosopumilaceae</taxon>
        <taxon>Candidatus Nitrosomarinus</taxon>
    </lineage>
</organism>
<reference evidence="2 3" key="1">
    <citation type="journal article" date="2017" name="Environ. Microbiol.">
        <title>Genome and epigenome of a novel marine Thaumarchaeota strain suggest viral infection, phosphorothioation DNA modification and multiple restriction systems.</title>
        <authorList>
            <person name="Ahlgren N.A."/>
            <person name="Chen Y."/>
            <person name="Needham D.M."/>
            <person name="Parada A.E."/>
            <person name="Sachdeva R."/>
            <person name="Trinh V."/>
            <person name="Chen T."/>
            <person name="Fuhrman J.A."/>
        </authorList>
    </citation>
    <scope>NUCLEOTIDE SEQUENCE [LARGE SCALE GENOMIC DNA]</scope>
    <source>
        <strain evidence="2 3">SPOT01</strain>
    </source>
</reference>
<dbReference type="Gene3D" id="3.40.50.1980">
    <property type="entry name" value="Nitrogenase molybdenum iron protein domain"/>
    <property type="match status" value="2"/>
</dbReference>
<dbReference type="PROSITE" id="PS50983">
    <property type="entry name" value="FE_B12_PBP"/>
    <property type="match status" value="1"/>
</dbReference>
<evidence type="ECO:0000259" key="1">
    <source>
        <dbReference type="PROSITE" id="PS50983"/>
    </source>
</evidence>
<dbReference type="RefSeq" id="WP_086907674.1">
    <property type="nucleotide sequence ID" value="NZ_CP021324.1"/>
</dbReference>
<dbReference type="KEGG" id="nct:NMSP_0977"/>
<proteinExistence type="predicted"/>
<dbReference type="AlphaFoldDB" id="A0A2Z2HQ16"/>
<feature type="domain" description="Fe/B12 periplasmic-binding" evidence="1">
    <location>
        <begin position="5"/>
        <end position="292"/>
    </location>
</feature>
<sequence>MEIKRIVSFLPSATELLYEFGVDDKLFGVTHECKYPEDAKLKPQVISSVINSDDLTSDEINTVTCTLLNEGKNIFELNEKNLIDANPDLIISQETCEVCAAYTNQVKSAVDILPRKPELYSMDPHNLKEIIQSVIKLGQILNKEKKSIEIVNSLEQRIQFIQNSEKTIIPKVLAIEWIEPFFTAGHWIPQMIEFAGGVNLISNSGDHSRRMDMDEVMLSDPDIIILMPCGFDTDRTVSEYGSILHNNSAWNSLKAVKNNQIYAVDANSFFSKPSIRTIDGLEILAKIIQPDKFENLIVPVNSFAKIS</sequence>
<dbReference type="CDD" id="cd01144">
    <property type="entry name" value="BtuF"/>
    <property type="match status" value="1"/>
</dbReference>
<dbReference type="InterPro" id="IPR051030">
    <property type="entry name" value="Vitamin_B12-ABC_binding"/>
</dbReference>
<name>A0A2Z2HQ16_9ARCH</name>
<dbReference type="EMBL" id="CP021324">
    <property type="protein sequence ID" value="ARS64596.1"/>
    <property type="molecule type" value="Genomic_DNA"/>
</dbReference>
<keyword evidence="3" id="KW-1185">Reference proteome</keyword>
<dbReference type="PANTHER" id="PTHR42860:SF1">
    <property type="entry name" value="VITAMIN B12-BINDING PROTEIN"/>
    <property type="match status" value="1"/>
</dbReference>
<dbReference type="OrthoDB" id="9784at2157"/>
<accession>A0A2Z2HQ16</accession>
<dbReference type="PANTHER" id="PTHR42860">
    <property type="entry name" value="VITAMIN B12-BINDING PROTEIN"/>
    <property type="match status" value="1"/>
</dbReference>
<evidence type="ECO:0000313" key="2">
    <source>
        <dbReference type="EMBL" id="ARS64596.1"/>
    </source>
</evidence>
<dbReference type="GeneID" id="32901436"/>
<dbReference type="Proteomes" id="UP000249949">
    <property type="component" value="Chromosome"/>
</dbReference>
<dbReference type="Pfam" id="PF01497">
    <property type="entry name" value="Peripla_BP_2"/>
    <property type="match status" value="1"/>
</dbReference>